<evidence type="ECO:0000313" key="1">
    <source>
        <dbReference type="EMBL" id="NNF05278.1"/>
    </source>
</evidence>
<dbReference type="Proteomes" id="UP000547674">
    <property type="component" value="Unassembled WGS sequence"/>
</dbReference>
<gene>
    <name evidence="1" type="ORF">HKN21_00825</name>
</gene>
<dbReference type="EMBL" id="JABDJR010000026">
    <property type="protein sequence ID" value="NNF05278.1"/>
    <property type="molecule type" value="Genomic_DNA"/>
</dbReference>
<name>A0A7Y2EBU2_UNCEI</name>
<protein>
    <submittedName>
        <fullName evidence="1">ABC transporter ATPase</fullName>
    </submittedName>
</protein>
<organism evidence="1 2">
    <name type="scientific">Eiseniibacteriota bacterium</name>
    <dbReference type="NCBI Taxonomy" id="2212470"/>
    <lineage>
        <taxon>Bacteria</taxon>
        <taxon>Candidatus Eiseniibacteriota</taxon>
    </lineage>
</organism>
<sequence length="166" mass="18648">MARIQFDDLPDSARLWFFPASRSLEPAELTKLNTVVEESLAAWNAHGSPVTWGYKVIYDQFLVVGVDETKTALSGCSIDSCVHQIQKLEPQLETSFLDNSRVFYRQADRLHVTDRPGFRSLAESGAVTGDTVVFNNIIPSMAEFRRGQWEVEAKSSWHARAFPLGV</sequence>
<comment type="caution">
    <text evidence="1">The sequence shown here is derived from an EMBL/GenBank/DDBJ whole genome shotgun (WGS) entry which is preliminary data.</text>
</comment>
<proteinExistence type="predicted"/>
<evidence type="ECO:0000313" key="2">
    <source>
        <dbReference type="Proteomes" id="UP000547674"/>
    </source>
</evidence>
<dbReference type="AlphaFoldDB" id="A0A7Y2EBU2"/>
<accession>A0A7Y2EBU2</accession>
<reference evidence="1 2" key="1">
    <citation type="submission" date="2020-03" db="EMBL/GenBank/DDBJ databases">
        <title>Metabolic flexibility allows generalist bacteria to become dominant in a frequently disturbed ecosystem.</title>
        <authorList>
            <person name="Chen Y.-J."/>
            <person name="Leung P.M."/>
            <person name="Bay S.K."/>
            <person name="Hugenholtz P."/>
            <person name="Kessler A.J."/>
            <person name="Shelley G."/>
            <person name="Waite D.W."/>
            <person name="Cook P.L."/>
            <person name="Greening C."/>
        </authorList>
    </citation>
    <scope>NUCLEOTIDE SEQUENCE [LARGE SCALE GENOMIC DNA]</scope>
    <source>
        <strain evidence="1">SS_bin_28</strain>
    </source>
</reference>